<keyword evidence="8" id="KW-0479">Metal-binding</keyword>
<dbReference type="EMBL" id="FOUI01000018">
    <property type="protein sequence ID" value="SFM84614.1"/>
    <property type="molecule type" value="Genomic_DNA"/>
</dbReference>
<gene>
    <name evidence="17" type="ORF">SAMN05216217_11828</name>
</gene>
<dbReference type="InterPro" id="IPR011850">
    <property type="entry name" value="T2SS_GspF"/>
</dbReference>
<evidence type="ECO:0000259" key="16">
    <source>
        <dbReference type="Pfam" id="PF00482"/>
    </source>
</evidence>
<evidence type="ECO:0000256" key="8">
    <source>
        <dbReference type="ARBA" id="ARBA00022723"/>
    </source>
</evidence>
<dbReference type="InterPro" id="IPR042094">
    <property type="entry name" value="T2SS_GspF_sf"/>
</dbReference>
<evidence type="ECO:0000313" key="18">
    <source>
        <dbReference type="Proteomes" id="UP000243629"/>
    </source>
</evidence>
<dbReference type="PROSITE" id="PS00874">
    <property type="entry name" value="T2SP_F"/>
    <property type="match status" value="1"/>
</dbReference>
<evidence type="ECO:0000256" key="13">
    <source>
        <dbReference type="ARBA" id="ARBA00030750"/>
    </source>
</evidence>
<dbReference type="GO" id="GO:0015628">
    <property type="term" value="P:protein secretion by the type II secretion system"/>
    <property type="evidence" value="ECO:0007669"/>
    <property type="project" value="InterPro"/>
</dbReference>
<name>A0A1I4U6G8_9GAMM</name>
<keyword evidence="10" id="KW-0653">Protein transport</keyword>
<comment type="similarity">
    <text evidence="3 14">Belongs to the GSP F family.</text>
</comment>
<keyword evidence="18" id="KW-1185">Reference proteome</keyword>
<evidence type="ECO:0000256" key="15">
    <source>
        <dbReference type="SAM" id="Phobius"/>
    </source>
</evidence>
<dbReference type="GO" id="GO:0005886">
    <property type="term" value="C:plasma membrane"/>
    <property type="evidence" value="ECO:0007669"/>
    <property type="project" value="UniProtKB-SubCell"/>
</dbReference>
<evidence type="ECO:0000256" key="10">
    <source>
        <dbReference type="ARBA" id="ARBA00022927"/>
    </source>
</evidence>
<evidence type="ECO:0000256" key="2">
    <source>
        <dbReference type="ARBA" id="ARBA00004429"/>
    </source>
</evidence>
<dbReference type="Gene3D" id="1.20.81.30">
    <property type="entry name" value="Type II secretion system (T2SS), domain F"/>
    <property type="match status" value="2"/>
</dbReference>
<evidence type="ECO:0000256" key="14">
    <source>
        <dbReference type="RuleBase" id="RU003923"/>
    </source>
</evidence>
<dbReference type="AlphaFoldDB" id="A0A1I4U6G8"/>
<dbReference type="FunFam" id="1.20.81.30:FF:000001">
    <property type="entry name" value="Type II secretion system protein F"/>
    <property type="match status" value="2"/>
</dbReference>
<dbReference type="PANTHER" id="PTHR30012">
    <property type="entry name" value="GENERAL SECRETION PATHWAY PROTEIN"/>
    <property type="match status" value="1"/>
</dbReference>
<proteinExistence type="inferred from homology"/>
<keyword evidence="7 14" id="KW-0812">Transmembrane</keyword>
<dbReference type="InterPro" id="IPR003004">
    <property type="entry name" value="GspF/PilC"/>
</dbReference>
<dbReference type="OrthoDB" id="9805682at2"/>
<dbReference type="PANTHER" id="PTHR30012:SF0">
    <property type="entry name" value="TYPE II SECRETION SYSTEM PROTEIN F-RELATED"/>
    <property type="match status" value="1"/>
</dbReference>
<evidence type="ECO:0000256" key="4">
    <source>
        <dbReference type="ARBA" id="ARBA00022448"/>
    </source>
</evidence>
<feature type="transmembrane region" description="Helical" evidence="15">
    <location>
        <begin position="222"/>
        <end position="241"/>
    </location>
</feature>
<dbReference type="Proteomes" id="UP000243629">
    <property type="component" value="Unassembled WGS sequence"/>
</dbReference>
<evidence type="ECO:0000256" key="7">
    <source>
        <dbReference type="ARBA" id="ARBA00022692"/>
    </source>
</evidence>
<evidence type="ECO:0000256" key="9">
    <source>
        <dbReference type="ARBA" id="ARBA00022837"/>
    </source>
</evidence>
<dbReference type="PRINTS" id="PR00812">
    <property type="entry name" value="BCTERIALGSPF"/>
</dbReference>
<feature type="domain" description="Type II secretion system protein GspF" evidence="16">
    <location>
        <begin position="70"/>
        <end position="192"/>
    </location>
</feature>
<feature type="transmembrane region" description="Helical" evidence="15">
    <location>
        <begin position="375"/>
        <end position="396"/>
    </location>
</feature>
<evidence type="ECO:0000256" key="12">
    <source>
        <dbReference type="ARBA" id="ARBA00023136"/>
    </source>
</evidence>
<dbReference type="GO" id="GO:0015627">
    <property type="term" value="C:type II protein secretion system complex"/>
    <property type="evidence" value="ECO:0007669"/>
    <property type="project" value="InterPro"/>
</dbReference>
<feature type="transmembrane region" description="Helical" evidence="15">
    <location>
        <begin position="168"/>
        <end position="191"/>
    </location>
</feature>
<dbReference type="NCBIfam" id="TIGR02120">
    <property type="entry name" value="GspF"/>
    <property type="match status" value="1"/>
</dbReference>
<dbReference type="STRING" id="1720063.SAMN05216217_11828"/>
<evidence type="ECO:0000256" key="5">
    <source>
        <dbReference type="ARBA" id="ARBA00022475"/>
    </source>
</evidence>
<comment type="function">
    <text evidence="1">Component of the type II secretion system inner membrane complex required for the energy-dependent secretion of extracellular factors such as proteases and toxins from the periplasm.</text>
</comment>
<keyword evidence="9" id="KW-0106">Calcium</keyword>
<evidence type="ECO:0000256" key="6">
    <source>
        <dbReference type="ARBA" id="ARBA00022519"/>
    </source>
</evidence>
<keyword evidence="6" id="KW-0997">Cell inner membrane</keyword>
<keyword evidence="5" id="KW-1003">Cell membrane</keyword>
<dbReference type="RefSeq" id="WP_093478516.1">
    <property type="nucleotide sequence ID" value="NZ_FOUI01000018.1"/>
</dbReference>
<keyword evidence="12 15" id="KW-0472">Membrane</keyword>
<sequence>MPAFEYQALDNRGRTRKGVEEGDSARQVRARLREQGLTPMQVEQVAERRSGRRRPLLERRVKPLELSLATRQMATLARAGMPIEEVLGTVARQSESPRMRTTLSAVRTRVMEGLPLAHALGEFPSVFPPIYRTTIAAGEQAGRMELVLERLADNVEAQHALRQKIQLAMFYPAILTLVAILVTVALLTYVVPQVVQVFAGMNQELPLLTRSLIAVSDFMRSWGLLLAAAIVAAVVGTRVLLQKPLLRLRWDAGMLRLPLIGRLTRGLNTARFARTLNILAGSGVPLLDALNMSASVVSNTPMREAVSEATKRVREGSGVGAALERSGYFPPMTLSLIKSGESSGTLDSMLERAAETQERELEARIAIVMGVFEPLIILLMGAIVLIIVLAILLPIFELNQMVN</sequence>
<evidence type="ECO:0000256" key="3">
    <source>
        <dbReference type="ARBA" id="ARBA00005745"/>
    </source>
</evidence>
<comment type="subcellular location">
    <subcellularLocation>
        <location evidence="2 14">Cell inner membrane</location>
        <topology evidence="2 14">Multi-pass membrane protein</topology>
    </subcellularLocation>
</comment>
<dbReference type="Pfam" id="PF00482">
    <property type="entry name" value="T2SSF"/>
    <property type="match status" value="2"/>
</dbReference>
<reference evidence="18" key="1">
    <citation type="submission" date="2016-10" db="EMBL/GenBank/DDBJ databases">
        <authorList>
            <person name="Varghese N."/>
            <person name="Submissions S."/>
        </authorList>
    </citation>
    <scope>NUCLEOTIDE SEQUENCE [LARGE SCALE GENOMIC DNA]</scope>
    <source>
        <strain evidence="18">DSM 24213</strain>
    </source>
</reference>
<keyword evidence="4 14" id="KW-0813">Transport</keyword>
<evidence type="ECO:0000256" key="11">
    <source>
        <dbReference type="ARBA" id="ARBA00022989"/>
    </source>
</evidence>
<evidence type="ECO:0000256" key="1">
    <source>
        <dbReference type="ARBA" id="ARBA00002684"/>
    </source>
</evidence>
<accession>A0A1I4U6G8</accession>
<keyword evidence="11 15" id="KW-1133">Transmembrane helix</keyword>
<organism evidence="17 18">
    <name type="scientific">Halopseudomonas yangmingensis</name>
    <dbReference type="NCBI Taxonomy" id="1720063"/>
    <lineage>
        <taxon>Bacteria</taxon>
        <taxon>Pseudomonadati</taxon>
        <taxon>Pseudomonadota</taxon>
        <taxon>Gammaproteobacteria</taxon>
        <taxon>Pseudomonadales</taxon>
        <taxon>Pseudomonadaceae</taxon>
        <taxon>Halopseudomonas</taxon>
    </lineage>
</organism>
<dbReference type="InterPro" id="IPR018076">
    <property type="entry name" value="T2SS_GspF_dom"/>
</dbReference>
<protein>
    <recommendedName>
        <fullName evidence="13">General secretion pathway protein F</fullName>
    </recommendedName>
</protein>
<evidence type="ECO:0000313" key="17">
    <source>
        <dbReference type="EMBL" id="SFM84614.1"/>
    </source>
</evidence>
<feature type="domain" description="Type II secretion system protein GspF" evidence="16">
    <location>
        <begin position="272"/>
        <end position="394"/>
    </location>
</feature>
<dbReference type="InterPro" id="IPR001992">
    <property type="entry name" value="T2SS_GspF/T4SS_PilC_CS"/>
</dbReference>
<dbReference type="GO" id="GO:0046872">
    <property type="term" value="F:metal ion binding"/>
    <property type="evidence" value="ECO:0007669"/>
    <property type="project" value="UniProtKB-KW"/>
</dbReference>